<dbReference type="OrthoDB" id="7480989at2759"/>
<dbReference type="EMBL" id="CAJVCH010080330">
    <property type="protein sequence ID" value="CAG7721537.1"/>
    <property type="molecule type" value="Genomic_DNA"/>
</dbReference>
<protein>
    <submittedName>
        <fullName evidence="2">Uncharacterized protein</fullName>
    </submittedName>
</protein>
<evidence type="ECO:0000256" key="1">
    <source>
        <dbReference type="SAM" id="Coils"/>
    </source>
</evidence>
<name>A0A8J2JMA6_9HEXA</name>
<organism evidence="2 3">
    <name type="scientific">Allacma fusca</name>
    <dbReference type="NCBI Taxonomy" id="39272"/>
    <lineage>
        <taxon>Eukaryota</taxon>
        <taxon>Metazoa</taxon>
        <taxon>Ecdysozoa</taxon>
        <taxon>Arthropoda</taxon>
        <taxon>Hexapoda</taxon>
        <taxon>Collembola</taxon>
        <taxon>Symphypleona</taxon>
        <taxon>Sminthuridae</taxon>
        <taxon>Allacma</taxon>
    </lineage>
</organism>
<reference evidence="2" key="1">
    <citation type="submission" date="2021-06" db="EMBL/GenBank/DDBJ databases">
        <authorList>
            <person name="Hodson N. C."/>
            <person name="Mongue J. A."/>
            <person name="Jaron S. K."/>
        </authorList>
    </citation>
    <scope>NUCLEOTIDE SEQUENCE</scope>
</reference>
<keyword evidence="3" id="KW-1185">Reference proteome</keyword>
<dbReference type="Proteomes" id="UP000708208">
    <property type="component" value="Unassembled WGS sequence"/>
</dbReference>
<dbReference type="AlphaFoldDB" id="A0A8J2JMA6"/>
<dbReference type="InterPro" id="IPR049813">
    <property type="entry name" value="Elp-1-like_TD"/>
</dbReference>
<evidence type="ECO:0000313" key="2">
    <source>
        <dbReference type="EMBL" id="CAG7721537.1"/>
    </source>
</evidence>
<feature type="coiled-coil region" evidence="1">
    <location>
        <begin position="37"/>
        <end position="71"/>
    </location>
</feature>
<sequence length="253" mass="29043">MIWKPKFCNLMKNSTKWISSVKRLRLTTTNNNIISRVKGQATAIVNLEKQVQSQQEEIKQLKTELFRTNNDVKFSSNSDRQLNLIVKGLPIPSRNSQNSAKLIVKSELLQKICNSEEEEQEFLKWFAVETFQTKASHPNGSGKCIYKLKFQNRQNAQQVRSRCSKLQRSNISVNEDLSGPQRAVVNSLLKKRRELMKDENTKSHLYANRYLIVKRPNGDEYFESNGTNIIPISSIPNYKSKSSLQHGTTLPNA</sequence>
<keyword evidence="1" id="KW-0175">Coiled coil</keyword>
<gene>
    <name evidence="2" type="ORF">AFUS01_LOCUS10746</name>
</gene>
<evidence type="ECO:0000313" key="3">
    <source>
        <dbReference type="Proteomes" id="UP000708208"/>
    </source>
</evidence>
<accession>A0A8J2JMA6</accession>
<dbReference type="CDD" id="cd21931">
    <property type="entry name" value="TD_EMAP-like"/>
    <property type="match status" value="1"/>
</dbReference>
<comment type="caution">
    <text evidence="2">The sequence shown here is derived from an EMBL/GenBank/DDBJ whole genome shotgun (WGS) entry which is preliminary data.</text>
</comment>
<proteinExistence type="predicted"/>